<dbReference type="Gene3D" id="1.20.120.330">
    <property type="entry name" value="Nucleotidyltransferases domain 2"/>
    <property type="match status" value="2"/>
</dbReference>
<keyword evidence="2" id="KW-1185">Reference proteome</keyword>
<protein>
    <submittedName>
        <fullName evidence="1">Uncharacterized protein</fullName>
    </submittedName>
</protein>
<name>A0A434A0C8_9FLAO</name>
<dbReference type="AlphaFoldDB" id="A0A434A0C8"/>
<gene>
    <name evidence="1" type="ORF">D0817_24470</name>
</gene>
<dbReference type="Proteomes" id="UP000288102">
    <property type="component" value="Unassembled WGS sequence"/>
</dbReference>
<reference evidence="2" key="1">
    <citation type="journal article" date="2019" name="Syst. Appl. Microbiol.">
        <title>Flavobacterium circumlabens sp. nov. and Flavobacterium cupreum sp. nov., two psychrotrophic species isolated from Antarctic environmental samples.</title>
        <authorList>
            <person name="Kralova S."/>
            <person name="Busse H.-J."/>
            <person name="Svec P."/>
            <person name="Maslanova I."/>
            <person name="Stankova E."/>
            <person name="Bartak M."/>
            <person name="Sedlacek I."/>
        </authorList>
    </citation>
    <scope>NUCLEOTIDE SEQUENCE [LARGE SCALE GENOMIC DNA]</scope>
    <source>
        <strain evidence="2">CCM 8825</strain>
    </source>
</reference>
<comment type="caution">
    <text evidence="1">The sequence shown here is derived from an EMBL/GenBank/DDBJ whole genome shotgun (WGS) entry which is preliminary data.</text>
</comment>
<evidence type="ECO:0000313" key="2">
    <source>
        <dbReference type="Proteomes" id="UP000288102"/>
    </source>
</evidence>
<dbReference type="EMBL" id="QWDM01000028">
    <property type="protein sequence ID" value="RUT67811.1"/>
    <property type="molecule type" value="Genomic_DNA"/>
</dbReference>
<dbReference type="RefSeq" id="WP_127340897.1">
    <property type="nucleotide sequence ID" value="NZ_QWDM01000028.1"/>
</dbReference>
<accession>A0A434A0C8</accession>
<sequence>MDYTLKIPENQPMREQLEGAITDLLTFVHAGTIYISNNGQGSQPIIVTFILKKNCGYSGDAIEKVSKKITDCHPQFIFKFINAFRASQGFKEGFPYLIRHCTLTELVYYQPDNKVFYPLNSDEKVLMHLAKFSFEDNMEDILYYFRTASDHMKSNNSKEAGYFMSMAIWNLYCCYSWFLIGEIGEDMGRPSLQHEYKIVVRFVPYLKEILDYGTHEDKQIIDMLSTAHTYYRDNTINIAINPAVLERAKLKFELLEKELRSLFSGYKKEFKSKMKQFDKQSFSGQSILTEKMNSNYFIGHALSEVSGAIAGFLKTRAVYCFGYSRINIDEEEKNKKLFNKQLPGYHFYLLVLSSEYKENAVPSLQSLIKEKFGNKYTATILIHRVKNLRSQSHNQKYFLDKVMDNGILAYSDSQYTVYPINADAERDIEFTRNYWKNRMLGAEQFLMTAQECTEPDEVLVKNALIQQAVQLVATAQLDLFLSYHPAIYSIPYLFRLLGCIPEIKLPFSDSEPDRKLRELLSAHIDMIKHKDLNRDSIDDSNLLYTKCEDFYNEMYTLGYQELERLDNLKKQASDQEN</sequence>
<dbReference type="OrthoDB" id="1321649at2"/>
<proteinExistence type="predicted"/>
<evidence type="ECO:0000313" key="1">
    <source>
        <dbReference type="EMBL" id="RUT67811.1"/>
    </source>
</evidence>
<organism evidence="1 2">
    <name type="scientific">Flavobacterium cupreum</name>
    <dbReference type="NCBI Taxonomy" id="2133766"/>
    <lineage>
        <taxon>Bacteria</taxon>
        <taxon>Pseudomonadati</taxon>
        <taxon>Bacteroidota</taxon>
        <taxon>Flavobacteriia</taxon>
        <taxon>Flavobacteriales</taxon>
        <taxon>Flavobacteriaceae</taxon>
        <taxon>Flavobacterium</taxon>
    </lineage>
</organism>